<dbReference type="InterPro" id="IPR027417">
    <property type="entry name" value="P-loop_NTPase"/>
</dbReference>
<dbReference type="Proteomes" id="UP000031433">
    <property type="component" value="Unassembled WGS sequence"/>
</dbReference>
<dbReference type="PROSITE" id="PS50914">
    <property type="entry name" value="BON"/>
    <property type="match status" value="1"/>
</dbReference>
<dbReference type="Pfam" id="PF13189">
    <property type="entry name" value="Cytidylate_kin2"/>
    <property type="match status" value="1"/>
</dbReference>
<organism evidence="2 3">
    <name type="scientific">Geobacter soli</name>
    <dbReference type="NCBI Taxonomy" id="1510391"/>
    <lineage>
        <taxon>Bacteria</taxon>
        <taxon>Pseudomonadati</taxon>
        <taxon>Thermodesulfobacteriota</taxon>
        <taxon>Desulfuromonadia</taxon>
        <taxon>Geobacterales</taxon>
        <taxon>Geobacteraceae</taxon>
        <taxon>Geobacter</taxon>
    </lineage>
</organism>
<accession>A0A0C1QN60</accession>
<dbReference type="InterPro" id="IPR007055">
    <property type="entry name" value="BON_dom"/>
</dbReference>
<dbReference type="RefSeq" id="WP_039644225.1">
    <property type="nucleotide sequence ID" value="NZ_JXBL01000001.1"/>
</dbReference>
<dbReference type="EMBL" id="JXBL01000001">
    <property type="protein sequence ID" value="KIE42032.1"/>
    <property type="molecule type" value="Genomic_DNA"/>
</dbReference>
<dbReference type="AlphaFoldDB" id="A0A0C1QN60"/>
<name>A0A0C1QN60_9BACT</name>
<sequence>MAVITISREMGTGAYQIAREVAKRLKHTLVDGNKIAELAPRYGLDKELLKRVDEKPPVYITTEDRMHAAHLNTIEIVILDCVKQGNVILYGRGAQDLLSDVENILRIRFIAPFEHRVESFSEREWIDPDLARELIRKSDHQRGGFIHFYFNRNWNDSLGYDLTFNTERMSQTAIIESIIAAAKDPRLKEGEERLKQVIDETILAKRVETAFLKSADIEYIHFRISVSGTVVNFSGHVHSEAEKREAIRLATAVEGVERVEGDLQVLNYKSHKG</sequence>
<evidence type="ECO:0000259" key="1">
    <source>
        <dbReference type="PROSITE" id="PS50914"/>
    </source>
</evidence>
<proteinExistence type="predicted"/>
<feature type="domain" description="BON" evidence="1">
    <location>
        <begin position="199"/>
        <end position="267"/>
    </location>
</feature>
<dbReference type="Gene3D" id="3.30.1340.30">
    <property type="match status" value="1"/>
</dbReference>
<evidence type="ECO:0000313" key="3">
    <source>
        <dbReference type="Proteomes" id="UP000031433"/>
    </source>
</evidence>
<keyword evidence="3" id="KW-1185">Reference proteome</keyword>
<comment type="caution">
    <text evidence="2">The sequence shown here is derived from an EMBL/GenBank/DDBJ whole genome shotgun (WGS) entry which is preliminary data.</text>
</comment>
<evidence type="ECO:0000313" key="2">
    <source>
        <dbReference type="EMBL" id="KIE42032.1"/>
    </source>
</evidence>
<gene>
    <name evidence="2" type="ORF">SE37_05000</name>
</gene>
<dbReference type="Gene3D" id="3.40.50.300">
    <property type="entry name" value="P-loop containing nucleotide triphosphate hydrolases"/>
    <property type="match status" value="1"/>
</dbReference>
<dbReference type="Pfam" id="PF04972">
    <property type="entry name" value="BON"/>
    <property type="match status" value="1"/>
</dbReference>
<protein>
    <submittedName>
        <fullName evidence="2">Transporter</fullName>
    </submittedName>
</protein>
<reference evidence="2 3" key="1">
    <citation type="submission" date="2015-01" db="EMBL/GenBank/DDBJ databases">
        <title>Genome sequence of the anaerobic bacterium Geobacter soli GSS01, a dissimilatory Fe(III) reducer from soil.</title>
        <authorList>
            <person name="Yang G."/>
            <person name="Zhou S."/>
        </authorList>
    </citation>
    <scope>NUCLEOTIDE SEQUENCE [LARGE SCALE GENOMIC DNA]</scope>
    <source>
        <strain evidence="2 3">GSS01</strain>
    </source>
</reference>